<dbReference type="InterPro" id="IPR045010">
    <property type="entry name" value="MDR_fam"/>
</dbReference>
<dbReference type="SMART" id="SM00829">
    <property type="entry name" value="PKS_ER"/>
    <property type="match status" value="1"/>
</dbReference>
<dbReference type="FunFam" id="3.40.50.720:FF:000121">
    <property type="entry name" value="Prostaglandin reductase 2"/>
    <property type="match status" value="1"/>
</dbReference>
<dbReference type="EMBL" id="JZXC01000001">
    <property type="protein sequence ID" value="KKA10003.1"/>
    <property type="molecule type" value="Genomic_DNA"/>
</dbReference>
<accession>A0A0F4XXB2</accession>
<organism evidence="3 4">
    <name type="scientific">Pseudomonas kilonensis</name>
    <dbReference type="NCBI Taxonomy" id="132476"/>
    <lineage>
        <taxon>Bacteria</taxon>
        <taxon>Pseudomonadati</taxon>
        <taxon>Pseudomonadota</taxon>
        <taxon>Gammaproteobacteria</taxon>
        <taxon>Pseudomonadales</taxon>
        <taxon>Pseudomonadaceae</taxon>
        <taxon>Pseudomonas</taxon>
    </lineage>
</organism>
<dbReference type="AlphaFoldDB" id="A0A0F4XXB2"/>
<protein>
    <recommendedName>
        <fullName evidence="2">Enoyl reductase (ER) domain-containing protein</fullName>
    </recommendedName>
</protein>
<dbReference type="PANTHER" id="PTHR43205">
    <property type="entry name" value="PROSTAGLANDIN REDUCTASE"/>
    <property type="match status" value="1"/>
</dbReference>
<dbReference type="InterPro" id="IPR011032">
    <property type="entry name" value="GroES-like_sf"/>
</dbReference>
<dbReference type="Pfam" id="PF16884">
    <property type="entry name" value="ADH_N_2"/>
    <property type="match status" value="1"/>
</dbReference>
<dbReference type="InterPro" id="IPR013149">
    <property type="entry name" value="ADH-like_C"/>
</dbReference>
<keyword evidence="1" id="KW-0560">Oxidoreductase</keyword>
<gene>
    <name evidence="3" type="ORF">VP02_01265</name>
</gene>
<dbReference type="SUPFAM" id="SSF51735">
    <property type="entry name" value="NAD(P)-binding Rossmann-fold domains"/>
    <property type="match status" value="1"/>
</dbReference>
<dbReference type="CDD" id="cd05288">
    <property type="entry name" value="PGDH"/>
    <property type="match status" value="1"/>
</dbReference>
<evidence type="ECO:0000313" key="3">
    <source>
        <dbReference type="EMBL" id="KKA10003.1"/>
    </source>
</evidence>
<dbReference type="GO" id="GO:0016628">
    <property type="term" value="F:oxidoreductase activity, acting on the CH-CH group of donors, NAD or NADP as acceptor"/>
    <property type="evidence" value="ECO:0007669"/>
    <property type="project" value="InterPro"/>
</dbReference>
<comment type="caution">
    <text evidence="3">The sequence shown here is derived from an EMBL/GenBank/DDBJ whole genome shotgun (WGS) entry which is preliminary data.</text>
</comment>
<proteinExistence type="predicted"/>
<dbReference type="Gene3D" id="3.90.180.10">
    <property type="entry name" value="Medium-chain alcohol dehydrogenases, catalytic domain"/>
    <property type="match status" value="1"/>
</dbReference>
<dbReference type="PANTHER" id="PTHR43205:SF7">
    <property type="entry name" value="PROSTAGLANDIN REDUCTASE 1"/>
    <property type="match status" value="1"/>
</dbReference>
<dbReference type="Pfam" id="PF00107">
    <property type="entry name" value="ADH_zinc_N"/>
    <property type="match status" value="1"/>
</dbReference>
<dbReference type="PATRIC" id="fig|132476.4.peg.278"/>
<dbReference type="SUPFAM" id="SSF50129">
    <property type="entry name" value="GroES-like"/>
    <property type="match status" value="1"/>
</dbReference>
<dbReference type="InterPro" id="IPR036291">
    <property type="entry name" value="NAD(P)-bd_dom_sf"/>
</dbReference>
<name>A0A0F4XXB2_9PSED</name>
<dbReference type="InterPro" id="IPR041694">
    <property type="entry name" value="ADH_N_2"/>
</dbReference>
<evidence type="ECO:0000259" key="2">
    <source>
        <dbReference type="SMART" id="SM00829"/>
    </source>
</evidence>
<reference evidence="3 4" key="1">
    <citation type="submission" date="2015-03" db="EMBL/GenBank/DDBJ databases">
        <title>Pseudomonas fluorescens 1855-344 Genome sequencing and assembly.</title>
        <authorList>
            <person name="Eng W.W.H."/>
            <person name="Gan H.M."/>
            <person name="Savka M.A."/>
        </authorList>
    </citation>
    <scope>NUCLEOTIDE SEQUENCE [LARGE SCALE GENOMIC DNA]</scope>
    <source>
        <strain evidence="3 4">1855-344</strain>
    </source>
</reference>
<dbReference type="InterPro" id="IPR020843">
    <property type="entry name" value="ER"/>
</dbReference>
<evidence type="ECO:0000313" key="4">
    <source>
        <dbReference type="Proteomes" id="UP000033662"/>
    </source>
</evidence>
<evidence type="ECO:0000256" key="1">
    <source>
        <dbReference type="ARBA" id="ARBA00023002"/>
    </source>
</evidence>
<feature type="domain" description="Enoyl reductase (ER)" evidence="2">
    <location>
        <begin position="17"/>
        <end position="332"/>
    </location>
</feature>
<dbReference type="Proteomes" id="UP000033662">
    <property type="component" value="Unassembled WGS sequence"/>
</dbReference>
<sequence>MDSRQNRQIVLVSRPVGVPEPHHFEVRNTPLVSPEDGQFLLENLYLSVDPAQRGYVNDENNYAPPVPIGAVMRAMAVGRVIESRHPDFQAGEYLYGWFGWQDYWVGGPEALLRRVDPSQAPLSAGAGLLGINGLTAWLALHEVGRPMANNTVVVTAAAGAVGSLVGQLAKLAGCRTVAVVGSDEKGELCLSRYGYDAYVNYRQPLEEALSRACPEGVDLFFDNVAGTIADTVIRRMNLFGRVVQCGTMSIPVWIPPPQGPRFEREVLTRRLRIEGFVIFDHIARFDQAAAELAQLLKSGKLHYDEDIETDLARAPQALVDVYEGRNRGKKLIRLRE</sequence>
<dbReference type="Gene3D" id="3.40.50.720">
    <property type="entry name" value="NAD(P)-binding Rossmann-like Domain"/>
    <property type="match status" value="1"/>
</dbReference>